<protein>
    <recommendedName>
        <fullName evidence="1">Methyltransferase domain-containing protein</fullName>
    </recommendedName>
</protein>
<dbReference type="InterPro" id="IPR029063">
    <property type="entry name" value="SAM-dependent_MTases_sf"/>
</dbReference>
<accession>A0A9W8CLG6</accession>
<dbReference type="PANTHER" id="PTHR12496">
    <property type="entry name" value="CGI-41 METHYLTRANSFERASE"/>
    <property type="match status" value="1"/>
</dbReference>
<gene>
    <name evidence="2" type="ORF">LPJ64_000525</name>
</gene>
<dbReference type="AlphaFoldDB" id="A0A9W8CLG6"/>
<dbReference type="CDD" id="cd02440">
    <property type="entry name" value="AdoMet_MTases"/>
    <property type="match status" value="1"/>
</dbReference>
<feature type="domain" description="Methyltransferase" evidence="1">
    <location>
        <begin position="136"/>
        <end position="296"/>
    </location>
</feature>
<name>A0A9W8CLG6_9FUNG</name>
<dbReference type="Proteomes" id="UP001145021">
    <property type="component" value="Unassembled WGS sequence"/>
</dbReference>
<keyword evidence="3" id="KW-1185">Reference proteome</keyword>
<dbReference type="Pfam" id="PF13679">
    <property type="entry name" value="Methyltransf_32"/>
    <property type="match status" value="1"/>
</dbReference>
<dbReference type="EMBL" id="JANBOH010000010">
    <property type="protein sequence ID" value="KAJ1648165.1"/>
    <property type="molecule type" value="Genomic_DNA"/>
</dbReference>
<dbReference type="PANTHER" id="PTHR12496:SF0">
    <property type="entry name" value="METHYLTRANSFERASE DOMAIN-CONTAINING PROTEIN"/>
    <property type="match status" value="1"/>
</dbReference>
<dbReference type="InterPro" id="IPR025714">
    <property type="entry name" value="Methyltranfer_dom"/>
</dbReference>
<evidence type="ECO:0000259" key="1">
    <source>
        <dbReference type="Pfam" id="PF13679"/>
    </source>
</evidence>
<dbReference type="InterPro" id="IPR052220">
    <property type="entry name" value="METTL25"/>
</dbReference>
<reference evidence="2" key="1">
    <citation type="submission" date="2022-07" db="EMBL/GenBank/DDBJ databases">
        <title>Phylogenomic reconstructions and comparative analyses of Kickxellomycotina fungi.</title>
        <authorList>
            <person name="Reynolds N.K."/>
            <person name="Stajich J.E."/>
            <person name="Barry K."/>
            <person name="Grigoriev I.V."/>
            <person name="Crous P."/>
            <person name="Smith M.E."/>
        </authorList>
    </citation>
    <scope>NUCLEOTIDE SEQUENCE</scope>
    <source>
        <strain evidence="2">NBRC 105413</strain>
    </source>
</reference>
<organism evidence="2 3">
    <name type="scientific">Coemansia asiatica</name>
    <dbReference type="NCBI Taxonomy" id="1052880"/>
    <lineage>
        <taxon>Eukaryota</taxon>
        <taxon>Fungi</taxon>
        <taxon>Fungi incertae sedis</taxon>
        <taxon>Zoopagomycota</taxon>
        <taxon>Kickxellomycotina</taxon>
        <taxon>Kickxellomycetes</taxon>
        <taxon>Kickxellales</taxon>
        <taxon>Kickxellaceae</taxon>
        <taxon>Coemansia</taxon>
    </lineage>
</organism>
<comment type="caution">
    <text evidence="2">The sequence shown here is derived from an EMBL/GenBank/DDBJ whole genome shotgun (WGS) entry which is preliminary data.</text>
</comment>
<proteinExistence type="predicted"/>
<sequence length="509" mass="55555">MDSSNAVIAAGITLPEGYTSIDAYAEALCQGYQEYGYLAQMHIVDFFVSSHWKQLPREWQEYFDNDGFQITSLIEMASTAAVAPDCPESLRTYVKQMFALQFPRAKLNIESSADSSREQQQKLQIPKYFLGGMSPKKKAEVVELSQLINRIAAATSSRRIADVGAGQGYLTRVLAYGNSSSKAELLAIDYDWKQAKGAEKYQESTLKRLRGPRARSDGFEWDESLVNRITHGVQTVNMQTTGALTGLCKHNLGDDRFMLCGLHACGDLSSAVLKTFAKSNAAAVVLVPCCYNHITENAEQMGGSVEAPLNQSAPGAQPGFPLSKKFSNVFLGTNSLKAACQAAPRWEHDTDGTMESFRRNFFRALLHYLMVTAGGLSTSAKFPVVGKITATDLQRAKEEACDQLADGFSDDEAGFAIYARAALAKLQYLWVPTVAQCAACHREMHCGLKQMAAVWALRSMIGGLIESILVVDRAAYLSEHCGVGGSVSAFALFDPVTSPRNIVLVAQRK</sequence>
<dbReference type="SUPFAM" id="SSF53335">
    <property type="entry name" value="S-adenosyl-L-methionine-dependent methyltransferases"/>
    <property type="match status" value="1"/>
</dbReference>
<evidence type="ECO:0000313" key="2">
    <source>
        <dbReference type="EMBL" id="KAJ1648165.1"/>
    </source>
</evidence>
<evidence type="ECO:0000313" key="3">
    <source>
        <dbReference type="Proteomes" id="UP001145021"/>
    </source>
</evidence>